<sequence>MSARSIYAAIAFSLLLGGCETTPPPEGVEALNEALPDSTSVPDAFSSQVERPEGPLPANWIKSFDDAQLEAVVDEALANNLNLSAAASQVQAAAGLVTQAGSQMKPVIAAVGDGSHLEYDGGLSSDSGQGALSVSWELDIWGKLRSQRDAAEAQFEAVTSDYEYARLSLKAGVAKSWFTTVELKQQLAYASEVVDLYQQTLRIVETKHKFGDVGMKEVHLAKADLAASEERLKQVEGAEKTAVRSLEVLLGRYPSAELEVANEFAAVPPTIPVGLPSELIERRPDLVAAERRVAAAFNLTDAAKAARLPSIGLTAAGGASNNDFADLLGAGDGFWSVGANFLAPIYAGGALQAEVEISTAEQEAALALYGQKALVAFGEVENALSNEALLARREALLADQVDDSLKALELAQTEFKNGAIELLNVLQLQARYVSAKVAYISIKNARLAERIDLHLALGGDFSEE</sequence>
<dbReference type="InterPro" id="IPR010131">
    <property type="entry name" value="MdtP/NodT-like"/>
</dbReference>
<dbReference type="NCBIfam" id="TIGR01845">
    <property type="entry name" value="outer_NodT"/>
    <property type="match status" value="1"/>
</dbReference>
<keyword evidence="2" id="KW-1134">Transmembrane beta strand</keyword>
<comment type="caution">
    <text evidence="3">The sequence shown here is derived from an EMBL/GenBank/DDBJ whole genome shotgun (WGS) entry which is preliminary data.</text>
</comment>
<keyword evidence="2" id="KW-0812">Transmembrane</keyword>
<keyword evidence="2" id="KW-0472">Membrane</keyword>
<comment type="subcellular location">
    <subcellularLocation>
        <location evidence="2">Cell membrane</location>
        <topology evidence="2">Lipid-anchor</topology>
    </subcellularLocation>
</comment>
<dbReference type="EMBL" id="JAENIL010000020">
    <property type="protein sequence ID" value="MBK1877611.1"/>
    <property type="molecule type" value="Genomic_DNA"/>
</dbReference>
<dbReference type="InterPro" id="IPR003423">
    <property type="entry name" value="OMP_efflux"/>
</dbReference>
<keyword evidence="2" id="KW-0449">Lipoprotein</keyword>
<evidence type="ECO:0000313" key="4">
    <source>
        <dbReference type="Proteomes" id="UP000617628"/>
    </source>
</evidence>
<dbReference type="PROSITE" id="PS51257">
    <property type="entry name" value="PROKAR_LIPOPROTEIN"/>
    <property type="match status" value="1"/>
</dbReference>
<evidence type="ECO:0000313" key="3">
    <source>
        <dbReference type="EMBL" id="MBK1877611.1"/>
    </source>
</evidence>
<dbReference type="GO" id="GO:0015562">
    <property type="term" value="F:efflux transmembrane transporter activity"/>
    <property type="evidence" value="ECO:0007669"/>
    <property type="project" value="InterPro"/>
</dbReference>
<dbReference type="RefSeq" id="WP_200355825.1">
    <property type="nucleotide sequence ID" value="NZ_JAENIL010000020.1"/>
</dbReference>
<evidence type="ECO:0000256" key="2">
    <source>
        <dbReference type="RuleBase" id="RU362097"/>
    </source>
</evidence>
<protein>
    <submittedName>
        <fullName evidence="3">TolC family protein</fullName>
    </submittedName>
</protein>
<proteinExistence type="inferred from homology"/>
<organism evidence="3 4">
    <name type="scientific">Pelagicoccus mobilis</name>
    <dbReference type="NCBI Taxonomy" id="415221"/>
    <lineage>
        <taxon>Bacteria</taxon>
        <taxon>Pseudomonadati</taxon>
        <taxon>Verrucomicrobiota</taxon>
        <taxon>Opitutia</taxon>
        <taxon>Puniceicoccales</taxon>
        <taxon>Pelagicoccaceae</taxon>
        <taxon>Pelagicoccus</taxon>
    </lineage>
</organism>
<dbReference type="Gene3D" id="2.20.200.10">
    <property type="entry name" value="Outer membrane efflux proteins (OEP)"/>
    <property type="match status" value="1"/>
</dbReference>
<dbReference type="Proteomes" id="UP000617628">
    <property type="component" value="Unassembled WGS sequence"/>
</dbReference>
<dbReference type="AlphaFoldDB" id="A0A934VLC4"/>
<reference evidence="3" key="1">
    <citation type="submission" date="2021-01" db="EMBL/GenBank/DDBJ databases">
        <title>Modified the classification status of verrucomicrobia.</title>
        <authorList>
            <person name="Feng X."/>
        </authorList>
    </citation>
    <scope>NUCLEOTIDE SEQUENCE</scope>
    <source>
        <strain evidence="3">KCTC 13126</strain>
    </source>
</reference>
<gene>
    <name evidence="3" type="ORF">JIN87_12105</name>
</gene>
<dbReference type="SUPFAM" id="SSF56954">
    <property type="entry name" value="Outer membrane efflux proteins (OEP)"/>
    <property type="match status" value="1"/>
</dbReference>
<dbReference type="Gene3D" id="1.20.1600.10">
    <property type="entry name" value="Outer membrane efflux proteins (OEP)"/>
    <property type="match status" value="1"/>
</dbReference>
<comment type="similarity">
    <text evidence="1 2">Belongs to the outer membrane factor (OMF) (TC 1.B.17) family.</text>
</comment>
<dbReference type="GO" id="GO:0005886">
    <property type="term" value="C:plasma membrane"/>
    <property type="evidence" value="ECO:0007669"/>
    <property type="project" value="UniProtKB-SubCell"/>
</dbReference>
<keyword evidence="4" id="KW-1185">Reference proteome</keyword>
<dbReference type="Pfam" id="PF02321">
    <property type="entry name" value="OEP"/>
    <property type="match status" value="2"/>
</dbReference>
<name>A0A934VLC4_9BACT</name>
<dbReference type="PANTHER" id="PTHR30203">
    <property type="entry name" value="OUTER MEMBRANE CATION EFFLUX PROTEIN"/>
    <property type="match status" value="1"/>
</dbReference>
<evidence type="ECO:0000256" key="1">
    <source>
        <dbReference type="ARBA" id="ARBA00007613"/>
    </source>
</evidence>
<keyword evidence="2" id="KW-0564">Palmitate</keyword>
<accession>A0A934VLC4</accession>